<dbReference type="GO" id="GO:0008270">
    <property type="term" value="F:zinc ion binding"/>
    <property type="evidence" value="ECO:0007669"/>
    <property type="project" value="UniProtKB-UniRule"/>
</dbReference>
<evidence type="ECO:0000256" key="7">
    <source>
        <dbReference type="NCBIfam" id="TIGR02967"/>
    </source>
</evidence>
<dbReference type="EC" id="3.5.4.3" evidence="3 7"/>
<dbReference type="SUPFAM" id="SSF51556">
    <property type="entry name" value="Metallo-dependent hydrolases"/>
    <property type="match status" value="1"/>
</dbReference>
<evidence type="ECO:0000256" key="8">
    <source>
        <dbReference type="RuleBase" id="RU366009"/>
    </source>
</evidence>
<evidence type="ECO:0000313" key="10">
    <source>
        <dbReference type="EMBL" id="MBW4464887.1"/>
    </source>
</evidence>
<dbReference type="InterPro" id="IPR014311">
    <property type="entry name" value="Guanine_deaminase"/>
</dbReference>
<evidence type="ECO:0000256" key="1">
    <source>
        <dbReference type="ARBA" id="ARBA00004984"/>
    </source>
</evidence>
<dbReference type="InterPro" id="IPR006680">
    <property type="entry name" value="Amidohydro-rel"/>
</dbReference>
<evidence type="ECO:0000256" key="2">
    <source>
        <dbReference type="ARBA" id="ARBA00006745"/>
    </source>
</evidence>
<dbReference type="GO" id="GO:0005829">
    <property type="term" value="C:cytosol"/>
    <property type="evidence" value="ECO:0007669"/>
    <property type="project" value="TreeGrafter"/>
</dbReference>
<evidence type="ECO:0000256" key="5">
    <source>
        <dbReference type="ARBA" id="ARBA00022801"/>
    </source>
</evidence>
<evidence type="ECO:0000259" key="9">
    <source>
        <dbReference type="Pfam" id="PF01979"/>
    </source>
</evidence>
<dbReference type="InterPro" id="IPR051607">
    <property type="entry name" value="Metallo-dep_hydrolases"/>
</dbReference>
<comment type="function">
    <text evidence="8">Catalyzes the hydrolytic deamination of guanine, producing xanthine and ammonia.</text>
</comment>
<dbReference type="PANTHER" id="PTHR11271:SF6">
    <property type="entry name" value="GUANINE DEAMINASE"/>
    <property type="match status" value="1"/>
</dbReference>
<keyword evidence="4 8" id="KW-0479">Metal-binding</keyword>
<dbReference type="AlphaFoldDB" id="A0A951P897"/>
<dbReference type="Proteomes" id="UP000707356">
    <property type="component" value="Unassembled WGS sequence"/>
</dbReference>
<evidence type="ECO:0000256" key="4">
    <source>
        <dbReference type="ARBA" id="ARBA00022723"/>
    </source>
</evidence>
<evidence type="ECO:0000313" key="11">
    <source>
        <dbReference type="Proteomes" id="UP000707356"/>
    </source>
</evidence>
<dbReference type="GO" id="GO:0006147">
    <property type="term" value="P:guanine catabolic process"/>
    <property type="evidence" value="ECO:0007669"/>
    <property type="project" value="UniProtKB-UniRule"/>
</dbReference>
<comment type="pathway">
    <text evidence="1 8">Purine metabolism; guanine degradation; xanthine from guanine: step 1/1.</text>
</comment>
<evidence type="ECO:0000256" key="3">
    <source>
        <dbReference type="ARBA" id="ARBA00012781"/>
    </source>
</evidence>
<dbReference type="CDD" id="cd01303">
    <property type="entry name" value="GDEase"/>
    <property type="match status" value="1"/>
</dbReference>
<evidence type="ECO:0000256" key="6">
    <source>
        <dbReference type="ARBA" id="ARBA00022833"/>
    </source>
</evidence>
<reference evidence="10" key="2">
    <citation type="journal article" date="2022" name="Microbiol. Resour. Announc.">
        <title>Metagenome Sequencing to Explore Phylogenomics of Terrestrial Cyanobacteria.</title>
        <authorList>
            <person name="Ward R.D."/>
            <person name="Stajich J.E."/>
            <person name="Johansen J.R."/>
            <person name="Huntemann M."/>
            <person name="Clum A."/>
            <person name="Foster B."/>
            <person name="Foster B."/>
            <person name="Roux S."/>
            <person name="Palaniappan K."/>
            <person name="Varghese N."/>
            <person name="Mukherjee S."/>
            <person name="Reddy T.B.K."/>
            <person name="Daum C."/>
            <person name="Copeland A."/>
            <person name="Chen I.A."/>
            <person name="Ivanova N.N."/>
            <person name="Kyrpides N.C."/>
            <person name="Shapiro N."/>
            <person name="Eloe-Fadrosh E.A."/>
            <person name="Pietrasiak N."/>
        </authorList>
    </citation>
    <scope>NUCLEOTIDE SEQUENCE</scope>
    <source>
        <strain evidence="10">GSE-TBD4-15B</strain>
    </source>
</reference>
<dbReference type="EMBL" id="JAHHHV010000023">
    <property type="protein sequence ID" value="MBW4464887.1"/>
    <property type="molecule type" value="Genomic_DNA"/>
</dbReference>
<dbReference type="PANTHER" id="PTHR11271">
    <property type="entry name" value="GUANINE DEAMINASE"/>
    <property type="match status" value="1"/>
</dbReference>
<dbReference type="InterPro" id="IPR011059">
    <property type="entry name" value="Metal-dep_hydrolase_composite"/>
</dbReference>
<dbReference type="GO" id="GO:0008892">
    <property type="term" value="F:guanine deaminase activity"/>
    <property type="evidence" value="ECO:0007669"/>
    <property type="project" value="UniProtKB-UniRule"/>
</dbReference>
<organism evidence="10 11">
    <name type="scientific">Pegethrix bostrychoides GSE-TBD4-15B</name>
    <dbReference type="NCBI Taxonomy" id="2839662"/>
    <lineage>
        <taxon>Bacteria</taxon>
        <taxon>Bacillati</taxon>
        <taxon>Cyanobacteriota</taxon>
        <taxon>Cyanophyceae</taxon>
        <taxon>Oculatellales</taxon>
        <taxon>Oculatellaceae</taxon>
        <taxon>Pegethrix</taxon>
    </lineage>
</organism>
<comment type="caution">
    <text evidence="10">The sequence shown here is derived from an EMBL/GenBank/DDBJ whole genome shotgun (WGS) entry which is preliminary data.</text>
</comment>
<protein>
    <recommendedName>
        <fullName evidence="3 7">Guanine deaminase</fullName>
        <shortName evidence="8">Guanase</shortName>
        <ecNumber evidence="3 7">3.5.4.3</ecNumber>
    </recommendedName>
    <alternativeName>
        <fullName evidence="8">Guanine aminohydrolase</fullName>
    </alternativeName>
</protein>
<dbReference type="Gene3D" id="3.20.20.140">
    <property type="entry name" value="Metal-dependent hydrolases"/>
    <property type="match status" value="1"/>
</dbReference>
<keyword evidence="5 8" id="KW-0378">Hydrolase</keyword>
<dbReference type="Gene3D" id="2.30.40.10">
    <property type="entry name" value="Urease, subunit C, domain 1"/>
    <property type="match status" value="1"/>
</dbReference>
<reference evidence="10" key="1">
    <citation type="submission" date="2021-05" db="EMBL/GenBank/DDBJ databases">
        <authorList>
            <person name="Pietrasiak N."/>
            <person name="Ward R."/>
            <person name="Stajich J.E."/>
            <person name="Kurbessoian T."/>
        </authorList>
    </citation>
    <scope>NUCLEOTIDE SEQUENCE</scope>
    <source>
        <strain evidence="10">GSE-TBD4-15B</strain>
    </source>
</reference>
<sequence length="460" mass="50754">MVFTASSSSAQFSSAQSSSAQSLRGFRGAFLDFLEDPFYQPESEAVRYIPDGLLVVEAGNVKAFGAYETIRPQYVDLPITTYADRLLMPGFIDLHLHFPQTEMIAAYGEQLLEWLNKYTFPTERRFQDMAHAQKIAVAFIDELLRNGTTTAVVLAAVFPESAEALFAEAERRNLCLIAGKVMMDRNAPDFLTDTAASSYDQSKQLIEKWHRRGRLRYAVTPRFAPTSTAAQLELAGLLLQEYPDVYLHTHLSENVSEVAWVQELFPNSDGYLDAYDQAGLVTERSIFAHCVQLTDREFQRLSEAKSTIAFCPTSNLFLGSGLFKLEQAKSVQAPIHVGLATDIGAGTSFSMLQTANEAYKVAQLRQQRLSPFQALFLATLGGALALGLEAELGNFNVGKAADFVVLDLQATPIMALRNPTLPDSLAELADSAFSLIMMGDDRSIQATYIQGEIAYARSSR</sequence>
<gene>
    <name evidence="10" type="primary">guaD</name>
    <name evidence="10" type="ORF">KME07_05540</name>
</gene>
<dbReference type="InterPro" id="IPR032466">
    <property type="entry name" value="Metal_Hydrolase"/>
</dbReference>
<dbReference type="NCBIfam" id="NF006679">
    <property type="entry name" value="PRK09228.1"/>
    <property type="match status" value="1"/>
</dbReference>
<name>A0A951P897_9CYAN</name>
<comment type="catalytic activity">
    <reaction evidence="8">
        <text>guanine + H2O + H(+) = xanthine + NH4(+)</text>
        <dbReference type="Rhea" id="RHEA:14665"/>
        <dbReference type="ChEBI" id="CHEBI:15377"/>
        <dbReference type="ChEBI" id="CHEBI:15378"/>
        <dbReference type="ChEBI" id="CHEBI:16235"/>
        <dbReference type="ChEBI" id="CHEBI:17712"/>
        <dbReference type="ChEBI" id="CHEBI:28938"/>
        <dbReference type="EC" id="3.5.4.3"/>
    </reaction>
</comment>
<proteinExistence type="inferred from homology"/>
<keyword evidence="6 8" id="KW-0862">Zinc</keyword>
<accession>A0A951P897</accession>
<dbReference type="FunFam" id="3.20.20.140:FF:000022">
    <property type="entry name" value="Guanine deaminase"/>
    <property type="match status" value="1"/>
</dbReference>
<dbReference type="NCBIfam" id="TIGR02967">
    <property type="entry name" value="guan_deamin"/>
    <property type="match status" value="1"/>
</dbReference>
<feature type="domain" description="Amidohydrolase-related" evidence="9">
    <location>
        <begin position="87"/>
        <end position="453"/>
    </location>
</feature>
<dbReference type="SUPFAM" id="SSF51338">
    <property type="entry name" value="Composite domain of metallo-dependent hydrolases"/>
    <property type="match status" value="1"/>
</dbReference>
<comment type="similarity">
    <text evidence="2 8">Belongs to the metallo-dependent hydrolases superfamily. ATZ/TRZ family.</text>
</comment>
<dbReference type="Pfam" id="PF01979">
    <property type="entry name" value="Amidohydro_1"/>
    <property type="match status" value="1"/>
</dbReference>
<comment type="cofactor">
    <cofactor evidence="8">
        <name>Zn(2+)</name>
        <dbReference type="ChEBI" id="CHEBI:29105"/>
    </cofactor>
    <text evidence="8">Binds 1 zinc ion per subunit.</text>
</comment>